<sequence length="167" mass="18519">MRVSMNLELKDIPGQLVLALQPISEIKGNILSVVHHHDERTPRGTIPVHVLFELNKEKLDELIEQLEKNGVLVARVGEKRLHEEMSVMLIGHIVHTDIRDTIDAVDSTGCAEIVDLALSMPGIEQVSSAFMIIHASTKENLMSALDILHKTADEKGLLMIEPIKNAI</sequence>
<proteinExistence type="predicted"/>
<comment type="caution">
    <text evidence="1">The sequence shown here is derived from an EMBL/GenBank/DDBJ whole genome shotgun (WGS) entry which is preliminary data.</text>
</comment>
<dbReference type="EMBL" id="WNEG01000080">
    <property type="protein sequence ID" value="NMG83399.1"/>
    <property type="molecule type" value="Genomic_DNA"/>
</dbReference>
<dbReference type="AlphaFoldDB" id="A0A848D8K9"/>
<evidence type="ECO:0000313" key="2">
    <source>
        <dbReference type="Proteomes" id="UP000606580"/>
    </source>
</evidence>
<gene>
    <name evidence="1" type="ORF">GIS02_04250</name>
</gene>
<dbReference type="CDD" id="cd04886">
    <property type="entry name" value="ACT_ThrD-II-like"/>
    <property type="match status" value="1"/>
</dbReference>
<dbReference type="Proteomes" id="UP000606580">
    <property type="component" value="Unassembled WGS sequence"/>
</dbReference>
<accession>A0A848D8K9</accession>
<dbReference type="InterPro" id="IPR044561">
    <property type="entry name" value="ACT_ThrD-II-like"/>
</dbReference>
<evidence type="ECO:0000313" key="1">
    <source>
        <dbReference type="EMBL" id="NMG83399.1"/>
    </source>
</evidence>
<name>A0A848D8K9_9EURY</name>
<protein>
    <submittedName>
        <fullName evidence="1">Amino acid-binding protein</fullName>
    </submittedName>
</protein>
<organism evidence="1 2">
    <name type="scientific">Candidatus Ethanoperedens thermophilum</name>
    <dbReference type="NCBI Taxonomy" id="2766897"/>
    <lineage>
        <taxon>Archaea</taxon>
        <taxon>Methanobacteriati</taxon>
        <taxon>Methanobacteriota</taxon>
        <taxon>Stenosarchaea group</taxon>
        <taxon>Methanomicrobia</taxon>
        <taxon>Methanosarcinales</taxon>
        <taxon>Methanosarcinales incertae sedis</taxon>
        <taxon>GOM Arc I cluster</taxon>
        <taxon>Candidatus Ethanoperedens</taxon>
    </lineage>
</organism>
<reference evidence="1" key="1">
    <citation type="journal article" date="2020" name="MBio">
        <title>'Candidatus Ethanoperedens,' a Thermophilic Genus of Archaea Mediating the Anaerobic Oxidation of Ethane.</title>
        <authorList>
            <person name="Hahn C.J."/>
            <person name="Laso-Perez R."/>
            <person name="Vulcano F."/>
            <person name="Vaziourakis K.M."/>
            <person name="Stokke R."/>
            <person name="Steen I.H."/>
            <person name="Teske A."/>
            <person name="Boetius A."/>
            <person name="Liebeke M."/>
            <person name="Amann R."/>
            <person name="Knittel K."/>
            <person name="Wegener G."/>
        </authorList>
    </citation>
    <scope>NUCLEOTIDE SEQUENCE</scope>
    <source>
        <strain evidence="1">GoM-Arc1-LC-WB58</strain>
    </source>
</reference>